<dbReference type="SUPFAM" id="SSF52540">
    <property type="entry name" value="P-loop containing nucleoside triphosphate hydrolases"/>
    <property type="match status" value="1"/>
</dbReference>
<dbReference type="Pfam" id="PF07728">
    <property type="entry name" value="AAA_5"/>
    <property type="match status" value="1"/>
</dbReference>
<accession>A0A0U3QJH7</accession>
<evidence type="ECO:0000313" key="3">
    <source>
        <dbReference type="EMBL" id="ALV41691.1"/>
    </source>
</evidence>
<reference evidence="3 4" key="1">
    <citation type="submission" date="2015-12" db="EMBL/GenBank/DDBJ databases">
        <authorList>
            <person name="Shamseldin A."/>
            <person name="Moawad H."/>
            <person name="Abd El-Rahim W.M."/>
            <person name="Sadowsky M.J."/>
        </authorList>
    </citation>
    <scope>NUCLEOTIDE SEQUENCE [LARGE SCALE GENOMIC DNA]</scope>
    <source>
        <strain evidence="3 4">Ar51</strain>
    </source>
</reference>
<organism evidence="3">
    <name type="scientific">Pseudarthrobacter sulfonivorans</name>
    <dbReference type="NCBI Taxonomy" id="121292"/>
    <lineage>
        <taxon>Bacteria</taxon>
        <taxon>Bacillati</taxon>
        <taxon>Actinomycetota</taxon>
        <taxon>Actinomycetes</taxon>
        <taxon>Micrococcales</taxon>
        <taxon>Micrococcaceae</taxon>
        <taxon>Pseudarthrobacter</taxon>
    </lineage>
</organism>
<dbReference type="GO" id="GO:0005524">
    <property type="term" value="F:ATP binding"/>
    <property type="evidence" value="ECO:0007669"/>
    <property type="project" value="InterPro"/>
</dbReference>
<evidence type="ECO:0000313" key="4">
    <source>
        <dbReference type="Proteomes" id="UP000065151"/>
    </source>
</evidence>
<sequence length="323" mass="36276">MSQWKIYTGHANPHKPELPAAPPWRRFPADLDAGSAFMATEEMAEAVNAALHLRRPLLLTGRAGSGKSSLIDSVARELRLGRVLRWHVTSSTTLTEALYRYDAIGRLHSRGLEKDPNASPPPISEYLRLGPLGTALVPGSRPRALLIDEIDKSDIDLPNDLLNIFERGEFEIPELARHNERWVDIPGHDEKDTSYRIERGQVQCTEFPFVVLTSNGERDFPAAFLRRCIRLRMPDPGLEELTAIVRAHLGDAVFKDGKTAIEVQILDFIQRRKHSEVATDQLLNAIYLVTGPFRAEGDERNKIIDLLLSELKSDTVTDRTPPQ</sequence>
<dbReference type="SMART" id="SM00382">
    <property type="entry name" value="AAA"/>
    <property type="match status" value="1"/>
</dbReference>
<evidence type="ECO:0000256" key="1">
    <source>
        <dbReference type="SAM" id="MobiDB-lite"/>
    </source>
</evidence>
<feature type="region of interest" description="Disordered" evidence="1">
    <location>
        <begin position="1"/>
        <end position="23"/>
    </location>
</feature>
<proteinExistence type="predicted"/>
<dbReference type="KEGG" id="psul:AU252_11460"/>
<dbReference type="Gene3D" id="3.40.50.300">
    <property type="entry name" value="P-loop containing nucleotide triphosphate hydrolases"/>
    <property type="match status" value="1"/>
</dbReference>
<feature type="domain" description="AAA+ ATPase" evidence="2">
    <location>
        <begin position="53"/>
        <end position="237"/>
    </location>
</feature>
<dbReference type="RefSeq" id="WP_058930818.1">
    <property type="nucleotide sequence ID" value="NZ_CP013747.1"/>
</dbReference>
<dbReference type="InterPro" id="IPR027417">
    <property type="entry name" value="P-loop_NTPase"/>
</dbReference>
<dbReference type="STRING" id="121292.AU252_11460"/>
<dbReference type="EMBL" id="CP013747">
    <property type="protein sequence ID" value="ALV41691.1"/>
    <property type="molecule type" value="Genomic_DNA"/>
</dbReference>
<dbReference type="AlphaFoldDB" id="A0A0U3QJH7"/>
<gene>
    <name evidence="3" type="ORF">AU252_11460</name>
</gene>
<dbReference type="InterPro" id="IPR003593">
    <property type="entry name" value="AAA+_ATPase"/>
</dbReference>
<dbReference type="InterPro" id="IPR011704">
    <property type="entry name" value="ATPase_dyneun-rel_AAA"/>
</dbReference>
<protein>
    <recommendedName>
        <fullName evidence="2">AAA+ ATPase domain-containing protein</fullName>
    </recommendedName>
</protein>
<dbReference type="Proteomes" id="UP000065151">
    <property type="component" value="Chromosome"/>
</dbReference>
<name>A0A0U3QJH7_9MICC</name>
<evidence type="ECO:0000259" key="2">
    <source>
        <dbReference type="SMART" id="SM00382"/>
    </source>
</evidence>
<dbReference type="GO" id="GO:0016887">
    <property type="term" value="F:ATP hydrolysis activity"/>
    <property type="evidence" value="ECO:0007669"/>
    <property type="project" value="InterPro"/>
</dbReference>